<dbReference type="Proteomes" id="UP000003452">
    <property type="component" value="Unassembled WGS sequence"/>
</dbReference>
<evidence type="ECO:0000256" key="5">
    <source>
        <dbReference type="ARBA" id="ARBA00023237"/>
    </source>
</evidence>
<accession>B5D3M6</accession>
<evidence type="ECO:0000259" key="7">
    <source>
        <dbReference type="Pfam" id="PF07980"/>
    </source>
</evidence>
<dbReference type="GO" id="GO:0009279">
    <property type="term" value="C:cell outer membrane"/>
    <property type="evidence" value="ECO:0007669"/>
    <property type="project" value="UniProtKB-SubCell"/>
</dbReference>
<dbReference type="eggNOG" id="COG2913">
    <property type="taxonomic scope" value="Bacteria"/>
</dbReference>
<feature type="signal peptide" evidence="6">
    <location>
        <begin position="1"/>
        <end position="22"/>
    </location>
</feature>
<organism evidence="9 10">
    <name type="scientific">Phocaeicola plebeius (strain DSM 17135 / JCM 12973 / CCUG 54634 / M2)</name>
    <name type="common">Bacteroides plebeius</name>
    <dbReference type="NCBI Taxonomy" id="484018"/>
    <lineage>
        <taxon>Bacteria</taxon>
        <taxon>Pseudomonadati</taxon>
        <taxon>Bacteroidota</taxon>
        <taxon>Bacteroidia</taxon>
        <taxon>Bacteroidales</taxon>
        <taxon>Bacteroidaceae</taxon>
        <taxon>Phocaeicola</taxon>
    </lineage>
</organism>
<proteinExistence type="inferred from homology"/>
<dbReference type="InterPro" id="IPR033985">
    <property type="entry name" value="SusD-like_N"/>
</dbReference>
<feature type="domain" description="SusD-like N-terminal" evidence="8">
    <location>
        <begin position="23"/>
        <end position="237"/>
    </location>
</feature>
<evidence type="ECO:0000256" key="4">
    <source>
        <dbReference type="ARBA" id="ARBA00023136"/>
    </source>
</evidence>
<feature type="chain" id="PRO_5002831016" evidence="6">
    <location>
        <begin position="23"/>
        <end position="516"/>
    </location>
</feature>
<sequence length="516" mass="57999">MIKNIRLILLSLVLVGSSSCKGFLDEYPDSAIPEEMAMETLDDCTTIVTGIYSAFKSGYLYSGSMTLLPDIQADMAYASDANMGVYTEFYRWQFKPTNADVQGVYASLYSIVSTCNFFIENIEKVQSKLTSDAEKEELERRLGDVYFARALAYAELIRFYCEAYDEDIADKEEMGVSLKLSYADASPVKRSTLRESYAQVISDLEFAEKYIPSSRSVADSPYFSIGAVNALRSRIYLYMGGTGNTPDAEAEKKNLEKCIEYAGKVINSDIYELCNGTTGSGSDYEKIWSFDTGSEVIWKVAMSSTSLGSSLGKIFLNFVAPDYYNPDYVFAEEIRKLFYEGDCRSSLFVTDYTVGTGHDQPMVIKYFGNTNLDGGATKKFINMPKVFRLSEVYLLRAEAYYKLGLEEEANADITAIRKKRITSYGSSGASGDDLFKEIQNERAIELYMEGFRLSDLKRWKLPIQRKKQIYTVDGPDNNELNIPYNSTKYCLTTWPIPKHELEATDGVVKGNASNDL</sequence>
<dbReference type="Gene3D" id="1.25.40.390">
    <property type="match status" value="1"/>
</dbReference>
<dbReference type="RefSeq" id="WP_007564112.1">
    <property type="nucleotide sequence ID" value="NZ_DS990134.1"/>
</dbReference>
<keyword evidence="4" id="KW-0472">Membrane</keyword>
<comment type="caution">
    <text evidence="9">The sequence shown here is derived from an EMBL/GenBank/DDBJ whole genome shotgun (WGS) entry which is preliminary data.</text>
</comment>
<evidence type="ECO:0000313" key="10">
    <source>
        <dbReference type="Proteomes" id="UP000003452"/>
    </source>
</evidence>
<dbReference type="AlphaFoldDB" id="B5D3M6"/>
<dbReference type="PROSITE" id="PS51257">
    <property type="entry name" value="PROKAR_LIPOPROTEIN"/>
    <property type="match status" value="1"/>
</dbReference>
<reference evidence="9 10" key="1">
    <citation type="submission" date="2008-08" db="EMBL/GenBank/DDBJ databases">
        <title>Draft genome sequence of Bacteroides plebeius (DSM 17135).</title>
        <authorList>
            <person name="Sudarsanam P."/>
            <person name="Ley R."/>
            <person name="Guruge J."/>
            <person name="Turnbaugh P.J."/>
            <person name="Mahowald M."/>
            <person name="Liep D."/>
            <person name="Gordon J."/>
        </authorList>
    </citation>
    <scope>NUCLEOTIDE SEQUENCE [LARGE SCALE GENOMIC DNA]</scope>
    <source>
        <strain evidence="10">DSM 17135 / JCM 12973 / M2</strain>
    </source>
</reference>
<comment type="subcellular location">
    <subcellularLocation>
        <location evidence="1">Cell outer membrane</location>
    </subcellularLocation>
</comment>
<gene>
    <name evidence="9" type="ORF">BACPLE_03620</name>
</gene>
<dbReference type="HOGENOM" id="CLU_015553_3_4_10"/>
<dbReference type="Pfam" id="PF07980">
    <property type="entry name" value="SusD_RagB"/>
    <property type="match status" value="1"/>
</dbReference>
<dbReference type="InterPro" id="IPR011990">
    <property type="entry name" value="TPR-like_helical_dom_sf"/>
</dbReference>
<feature type="domain" description="RagB/SusD" evidence="7">
    <location>
        <begin position="376"/>
        <end position="509"/>
    </location>
</feature>
<evidence type="ECO:0000313" key="9">
    <source>
        <dbReference type="EMBL" id="EDY94176.1"/>
    </source>
</evidence>
<evidence type="ECO:0000256" key="3">
    <source>
        <dbReference type="ARBA" id="ARBA00022729"/>
    </source>
</evidence>
<dbReference type="InterPro" id="IPR012944">
    <property type="entry name" value="SusD_RagB_dom"/>
</dbReference>
<evidence type="ECO:0000256" key="1">
    <source>
        <dbReference type="ARBA" id="ARBA00004442"/>
    </source>
</evidence>
<keyword evidence="5" id="KW-0998">Cell outer membrane</keyword>
<evidence type="ECO:0000256" key="2">
    <source>
        <dbReference type="ARBA" id="ARBA00006275"/>
    </source>
</evidence>
<dbReference type="GeneID" id="43186273"/>
<evidence type="ECO:0000256" key="6">
    <source>
        <dbReference type="SAM" id="SignalP"/>
    </source>
</evidence>
<keyword evidence="3 6" id="KW-0732">Signal</keyword>
<reference evidence="9 10" key="2">
    <citation type="submission" date="2008-08" db="EMBL/GenBank/DDBJ databases">
        <authorList>
            <person name="Fulton L."/>
            <person name="Clifton S."/>
            <person name="Fulton B."/>
            <person name="Xu J."/>
            <person name="Minx P."/>
            <person name="Pepin K.H."/>
            <person name="Johnson M."/>
            <person name="Thiruvilangam P."/>
            <person name="Bhonagiri V."/>
            <person name="Nash W.E."/>
            <person name="Mardis E.R."/>
            <person name="Wilson R.K."/>
        </authorList>
    </citation>
    <scope>NUCLEOTIDE SEQUENCE [LARGE SCALE GENOMIC DNA]</scope>
    <source>
        <strain evidence="10">DSM 17135 / JCM 12973 / M2</strain>
    </source>
</reference>
<dbReference type="SUPFAM" id="SSF48452">
    <property type="entry name" value="TPR-like"/>
    <property type="match status" value="1"/>
</dbReference>
<dbReference type="EMBL" id="ABQC02000024">
    <property type="protein sequence ID" value="EDY94176.1"/>
    <property type="molecule type" value="Genomic_DNA"/>
</dbReference>
<evidence type="ECO:0000259" key="8">
    <source>
        <dbReference type="Pfam" id="PF14322"/>
    </source>
</evidence>
<protein>
    <submittedName>
        <fullName evidence="9">SusD family protein</fullName>
    </submittedName>
</protein>
<name>B5D3M6_PHOPM</name>
<comment type="similarity">
    <text evidence="2">Belongs to the SusD family.</text>
</comment>
<dbReference type="Pfam" id="PF14322">
    <property type="entry name" value="SusD-like_3"/>
    <property type="match status" value="1"/>
</dbReference>